<dbReference type="SUPFAM" id="SSF47384">
    <property type="entry name" value="Homodimeric domain of signal transducing histidine kinase"/>
    <property type="match status" value="1"/>
</dbReference>
<dbReference type="Pfam" id="PF02518">
    <property type="entry name" value="HATPase_c"/>
    <property type="match status" value="1"/>
</dbReference>
<dbReference type="InterPro" id="IPR005467">
    <property type="entry name" value="His_kinase_dom"/>
</dbReference>
<dbReference type="CDD" id="cd00082">
    <property type="entry name" value="HisKA"/>
    <property type="match status" value="1"/>
</dbReference>
<keyword evidence="11" id="KW-0472">Membrane</keyword>
<sequence length="531" mass="58600">MDRPHLRLPPWTKSLSARLLFLTVGFVMLAEVFVFAPSVARFRIDWLRAHLDSAYLAALALEATPDQMVSEDLARELLSNAGVEAVVLRREDRKLLLQRDDMPAKVDHNVDLGEFSIASALAEAFETLIQPKDRMLRVMGMPSMAPTFKIEILVHEHRLAHEMYEFGWRVLGLSLVISFCTAALVYFALNLLLVRPMRRFTREMIRFRRNPQDSANIIVPDHREDEIGIAQQELANMQHDLQAMLNQRRRLAALGTAATKISHDLRNALATSMLMTERLASSEDKEVRAVVPRLLASMERAVYISEQTLSYAREAPPMLDISRFTLHELFEECCDAILEQIASEGAHLDDETDLASSPIAIEGQPAQPRDVTLDIADELVVEADYDQLLRIFGNLIRNAFEAGANHITISATPCDSTQLSHSTDLAGPLELANPFTASDDIDEAPALPATDQKTIQILITDNGPGLPEKTIKNLFVPFAGTARKGGTGLGLAIARELMMAHGGTLRLRASGPDGTTFAAILPVNAAVAHPA</sequence>
<evidence type="ECO:0000256" key="9">
    <source>
        <dbReference type="ARBA" id="ARBA00022840"/>
    </source>
</evidence>
<keyword evidence="10" id="KW-0175">Coiled coil</keyword>
<evidence type="ECO:0000256" key="3">
    <source>
        <dbReference type="ARBA" id="ARBA00012438"/>
    </source>
</evidence>
<dbReference type="InterPro" id="IPR004358">
    <property type="entry name" value="Sig_transdc_His_kin-like_C"/>
</dbReference>
<dbReference type="GO" id="GO:0005886">
    <property type="term" value="C:plasma membrane"/>
    <property type="evidence" value="ECO:0007669"/>
    <property type="project" value="UniProtKB-SubCell"/>
</dbReference>
<dbReference type="GO" id="GO:0005524">
    <property type="term" value="F:ATP binding"/>
    <property type="evidence" value="ECO:0007669"/>
    <property type="project" value="UniProtKB-KW"/>
</dbReference>
<reference evidence="13 14" key="1">
    <citation type="submission" date="2017-09" db="EMBL/GenBank/DDBJ databases">
        <title>Biodiversity and function of Thalassospira species in the particle-attached aromatic-hydrocarbon-degrading consortia from the surface seawater of the South China Sea.</title>
        <authorList>
            <person name="Dong C."/>
            <person name="Liu R."/>
            <person name="Shao Z."/>
        </authorList>
    </citation>
    <scope>NUCLEOTIDE SEQUENCE [LARGE SCALE GENOMIC DNA]</scope>
    <source>
        <strain evidence="13 14">CSC1P2</strain>
    </source>
</reference>
<evidence type="ECO:0000256" key="2">
    <source>
        <dbReference type="ARBA" id="ARBA00004651"/>
    </source>
</evidence>
<evidence type="ECO:0000256" key="10">
    <source>
        <dbReference type="SAM" id="Coils"/>
    </source>
</evidence>
<dbReference type="InterPro" id="IPR036890">
    <property type="entry name" value="HATPase_C_sf"/>
</dbReference>
<evidence type="ECO:0000256" key="7">
    <source>
        <dbReference type="ARBA" id="ARBA00022741"/>
    </source>
</evidence>
<dbReference type="OrthoDB" id="9784218at2"/>
<evidence type="ECO:0000256" key="8">
    <source>
        <dbReference type="ARBA" id="ARBA00022777"/>
    </source>
</evidence>
<keyword evidence="4" id="KW-1003">Cell membrane</keyword>
<dbReference type="CDD" id="cd00075">
    <property type="entry name" value="HATPase"/>
    <property type="match status" value="1"/>
</dbReference>
<keyword evidence="5" id="KW-0597">Phosphoprotein</keyword>
<comment type="subcellular location">
    <subcellularLocation>
        <location evidence="2">Cell membrane</location>
        <topology evidence="2">Multi-pass membrane protein</topology>
    </subcellularLocation>
</comment>
<dbReference type="PRINTS" id="PR00344">
    <property type="entry name" value="BCTRLSENSOR"/>
</dbReference>
<evidence type="ECO:0000313" key="13">
    <source>
        <dbReference type="EMBL" id="PKR53486.1"/>
    </source>
</evidence>
<evidence type="ECO:0000256" key="5">
    <source>
        <dbReference type="ARBA" id="ARBA00022553"/>
    </source>
</evidence>
<evidence type="ECO:0000256" key="1">
    <source>
        <dbReference type="ARBA" id="ARBA00000085"/>
    </source>
</evidence>
<dbReference type="InterPro" id="IPR050980">
    <property type="entry name" value="2C_sensor_his_kinase"/>
</dbReference>
<dbReference type="EC" id="2.7.13.3" evidence="3"/>
<gene>
    <name evidence="13" type="ORF">COO20_13145</name>
</gene>
<name>A0A2N3KSL4_9PROT</name>
<dbReference type="PANTHER" id="PTHR44936">
    <property type="entry name" value="SENSOR PROTEIN CREC"/>
    <property type="match status" value="1"/>
</dbReference>
<feature type="transmembrane region" description="Helical" evidence="11">
    <location>
        <begin position="166"/>
        <end position="194"/>
    </location>
</feature>
<comment type="caution">
    <text evidence="13">The sequence shown here is derived from an EMBL/GenBank/DDBJ whole genome shotgun (WGS) entry which is preliminary data.</text>
</comment>
<accession>A0A2N3KSL4</accession>
<dbReference type="AlphaFoldDB" id="A0A2N3KSL4"/>
<dbReference type="InterPro" id="IPR036097">
    <property type="entry name" value="HisK_dim/P_sf"/>
</dbReference>
<feature type="coiled-coil region" evidence="10">
    <location>
        <begin position="227"/>
        <end position="254"/>
    </location>
</feature>
<comment type="catalytic activity">
    <reaction evidence="1">
        <text>ATP + protein L-histidine = ADP + protein N-phospho-L-histidine.</text>
        <dbReference type="EC" id="2.7.13.3"/>
    </reaction>
</comment>
<dbReference type="SMART" id="SM00387">
    <property type="entry name" value="HATPase_c"/>
    <property type="match status" value="1"/>
</dbReference>
<dbReference type="SUPFAM" id="SSF55874">
    <property type="entry name" value="ATPase domain of HSP90 chaperone/DNA topoisomerase II/histidine kinase"/>
    <property type="match status" value="1"/>
</dbReference>
<dbReference type="Gene3D" id="3.30.565.10">
    <property type="entry name" value="Histidine kinase-like ATPase, C-terminal domain"/>
    <property type="match status" value="1"/>
</dbReference>
<keyword evidence="9" id="KW-0067">ATP-binding</keyword>
<keyword evidence="11" id="KW-1133">Transmembrane helix</keyword>
<evidence type="ECO:0000256" key="11">
    <source>
        <dbReference type="SAM" id="Phobius"/>
    </source>
</evidence>
<dbReference type="InterPro" id="IPR003661">
    <property type="entry name" value="HisK_dim/P_dom"/>
</dbReference>
<dbReference type="PANTHER" id="PTHR44936:SF10">
    <property type="entry name" value="SENSOR PROTEIN RSTB"/>
    <property type="match status" value="1"/>
</dbReference>
<protein>
    <recommendedName>
        <fullName evidence="3">histidine kinase</fullName>
        <ecNumber evidence="3">2.7.13.3</ecNumber>
    </recommendedName>
</protein>
<dbReference type="GO" id="GO:0000155">
    <property type="term" value="F:phosphorelay sensor kinase activity"/>
    <property type="evidence" value="ECO:0007669"/>
    <property type="project" value="InterPro"/>
</dbReference>
<evidence type="ECO:0000256" key="6">
    <source>
        <dbReference type="ARBA" id="ARBA00022679"/>
    </source>
</evidence>
<dbReference type="RefSeq" id="WP_101267254.1">
    <property type="nucleotide sequence ID" value="NZ_NWTK01000008.1"/>
</dbReference>
<keyword evidence="7" id="KW-0547">Nucleotide-binding</keyword>
<dbReference type="InterPro" id="IPR003594">
    <property type="entry name" value="HATPase_dom"/>
</dbReference>
<dbReference type="Gene3D" id="6.10.340.10">
    <property type="match status" value="1"/>
</dbReference>
<evidence type="ECO:0000313" key="14">
    <source>
        <dbReference type="Proteomes" id="UP000233597"/>
    </source>
</evidence>
<keyword evidence="6" id="KW-0808">Transferase</keyword>
<evidence type="ECO:0000256" key="4">
    <source>
        <dbReference type="ARBA" id="ARBA00022475"/>
    </source>
</evidence>
<dbReference type="Gene3D" id="1.10.287.130">
    <property type="match status" value="1"/>
</dbReference>
<dbReference type="Proteomes" id="UP000233597">
    <property type="component" value="Unassembled WGS sequence"/>
</dbReference>
<organism evidence="13 14">
    <name type="scientific">Thalassospira marina</name>
    <dbReference type="NCBI Taxonomy" id="2048283"/>
    <lineage>
        <taxon>Bacteria</taxon>
        <taxon>Pseudomonadati</taxon>
        <taxon>Pseudomonadota</taxon>
        <taxon>Alphaproteobacteria</taxon>
        <taxon>Rhodospirillales</taxon>
        <taxon>Thalassospiraceae</taxon>
        <taxon>Thalassospira</taxon>
    </lineage>
</organism>
<feature type="transmembrane region" description="Helical" evidence="11">
    <location>
        <begin position="20"/>
        <end position="40"/>
    </location>
</feature>
<dbReference type="PROSITE" id="PS50109">
    <property type="entry name" value="HIS_KIN"/>
    <property type="match status" value="1"/>
</dbReference>
<evidence type="ECO:0000259" key="12">
    <source>
        <dbReference type="PROSITE" id="PS50109"/>
    </source>
</evidence>
<keyword evidence="8 13" id="KW-0418">Kinase</keyword>
<dbReference type="EMBL" id="NWTK01000008">
    <property type="protein sequence ID" value="PKR53486.1"/>
    <property type="molecule type" value="Genomic_DNA"/>
</dbReference>
<proteinExistence type="predicted"/>
<keyword evidence="11" id="KW-0812">Transmembrane</keyword>
<feature type="domain" description="Histidine kinase" evidence="12">
    <location>
        <begin position="260"/>
        <end position="525"/>
    </location>
</feature>